<dbReference type="PIRSF" id="PIRSF000865">
    <property type="entry name" value="Lipoprotein_lipase_LIPH"/>
    <property type="match status" value="1"/>
</dbReference>
<name>A0ABM0JS14_APLCA</name>
<dbReference type="SUPFAM" id="SSF49723">
    <property type="entry name" value="Lipase/lipooxygenase domain (PLAT/LH2 domain)"/>
    <property type="match status" value="1"/>
</dbReference>
<dbReference type="InterPro" id="IPR033906">
    <property type="entry name" value="Lipase_N"/>
</dbReference>
<dbReference type="RefSeq" id="XP_005100208.2">
    <property type="nucleotide sequence ID" value="XM_005100151.3"/>
</dbReference>
<dbReference type="PANTHER" id="PTHR11610">
    <property type="entry name" value="LIPASE"/>
    <property type="match status" value="1"/>
</dbReference>
<evidence type="ECO:0000256" key="3">
    <source>
        <dbReference type="ARBA" id="ARBA00022525"/>
    </source>
</evidence>
<keyword evidence="6" id="KW-0732">Signal</keyword>
<dbReference type="GeneID" id="101862733"/>
<comment type="subcellular location">
    <subcellularLocation>
        <location evidence="1">Secreted</location>
    </subcellularLocation>
</comment>
<dbReference type="InterPro" id="IPR036392">
    <property type="entry name" value="PLAT/LH2_dom_sf"/>
</dbReference>
<dbReference type="InterPro" id="IPR000734">
    <property type="entry name" value="TAG_lipase"/>
</dbReference>
<dbReference type="Gene3D" id="3.40.50.1820">
    <property type="entry name" value="alpha/beta hydrolase"/>
    <property type="match status" value="1"/>
</dbReference>
<keyword evidence="4" id="KW-1015">Disulfide bond</keyword>
<dbReference type="InterPro" id="IPR029058">
    <property type="entry name" value="AB_hydrolase_fold"/>
</dbReference>
<evidence type="ECO:0000313" key="9">
    <source>
        <dbReference type="Proteomes" id="UP000694888"/>
    </source>
</evidence>
<evidence type="ECO:0000256" key="2">
    <source>
        <dbReference type="ARBA" id="ARBA00010701"/>
    </source>
</evidence>
<reference evidence="10" key="1">
    <citation type="submission" date="2025-08" db="UniProtKB">
        <authorList>
            <consortium name="RefSeq"/>
        </authorList>
    </citation>
    <scope>IDENTIFICATION</scope>
</reference>
<keyword evidence="3" id="KW-0964">Secreted</keyword>
<dbReference type="PRINTS" id="PR00823">
    <property type="entry name" value="PANCLIPASE"/>
</dbReference>
<dbReference type="PANTHER" id="PTHR11610:SF185">
    <property type="entry name" value="LD47264P"/>
    <property type="match status" value="1"/>
</dbReference>
<accession>A0ABM0JS14</accession>
<dbReference type="Gene3D" id="2.60.60.20">
    <property type="entry name" value="PLAT/LH2 domain"/>
    <property type="match status" value="1"/>
</dbReference>
<dbReference type="Pfam" id="PF01477">
    <property type="entry name" value="PLAT"/>
    <property type="match status" value="1"/>
</dbReference>
<dbReference type="InterPro" id="IPR016272">
    <property type="entry name" value="Lipase_LIPH"/>
</dbReference>
<evidence type="ECO:0000256" key="6">
    <source>
        <dbReference type="SAM" id="SignalP"/>
    </source>
</evidence>
<feature type="signal peptide" evidence="6">
    <location>
        <begin position="1"/>
        <end position="20"/>
    </location>
</feature>
<dbReference type="PRINTS" id="PR00821">
    <property type="entry name" value="TAGLIPASE"/>
</dbReference>
<dbReference type="InterPro" id="IPR001024">
    <property type="entry name" value="PLAT/LH2_dom"/>
</dbReference>
<feature type="domain" description="PLAT" evidence="8">
    <location>
        <begin position="374"/>
        <end position="482"/>
    </location>
</feature>
<dbReference type="SUPFAM" id="SSF53474">
    <property type="entry name" value="alpha/beta-Hydrolases"/>
    <property type="match status" value="1"/>
</dbReference>
<dbReference type="CDD" id="cd00707">
    <property type="entry name" value="Pancreat_lipase_like"/>
    <property type="match status" value="1"/>
</dbReference>
<evidence type="ECO:0000259" key="8">
    <source>
        <dbReference type="Pfam" id="PF01477"/>
    </source>
</evidence>
<protein>
    <submittedName>
        <fullName evidence="10">Pancreatic triacylglycerol lipase</fullName>
    </submittedName>
</protein>
<evidence type="ECO:0000256" key="4">
    <source>
        <dbReference type="ARBA" id="ARBA00023157"/>
    </source>
</evidence>
<gene>
    <name evidence="10" type="primary">LOC101862733</name>
</gene>
<organism evidence="9 10">
    <name type="scientific">Aplysia californica</name>
    <name type="common">California sea hare</name>
    <dbReference type="NCBI Taxonomy" id="6500"/>
    <lineage>
        <taxon>Eukaryota</taxon>
        <taxon>Metazoa</taxon>
        <taxon>Spiralia</taxon>
        <taxon>Lophotrochozoa</taxon>
        <taxon>Mollusca</taxon>
        <taxon>Gastropoda</taxon>
        <taxon>Heterobranchia</taxon>
        <taxon>Euthyneura</taxon>
        <taxon>Tectipleura</taxon>
        <taxon>Aplysiida</taxon>
        <taxon>Aplysioidea</taxon>
        <taxon>Aplysiidae</taxon>
        <taxon>Aplysia</taxon>
    </lineage>
</organism>
<evidence type="ECO:0000259" key="7">
    <source>
        <dbReference type="Pfam" id="PF00151"/>
    </source>
</evidence>
<comment type="similarity">
    <text evidence="2 5">Belongs to the AB hydrolase superfamily. Lipase family.</text>
</comment>
<proteinExistence type="inferred from homology"/>
<evidence type="ECO:0000313" key="10">
    <source>
        <dbReference type="RefSeq" id="XP_005100208.2"/>
    </source>
</evidence>
<feature type="chain" id="PRO_5045861078" evidence="6">
    <location>
        <begin position="21"/>
        <end position="497"/>
    </location>
</feature>
<dbReference type="InterPro" id="IPR002331">
    <property type="entry name" value="Lipase_panc"/>
</dbReference>
<feature type="domain" description="Lipase" evidence="7">
    <location>
        <begin position="39"/>
        <end position="367"/>
    </location>
</feature>
<dbReference type="InterPro" id="IPR013818">
    <property type="entry name" value="Lipase"/>
</dbReference>
<dbReference type="Proteomes" id="UP000694888">
    <property type="component" value="Unplaced"/>
</dbReference>
<evidence type="ECO:0000256" key="1">
    <source>
        <dbReference type="ARBA" id="ARBA00004613"/>
    </source>
</evidence>
<evidence type="ECO:0000256" key="5">
    <source>
        <dbReference type="RuleBase" id="RU004262"/>
    </source>
</evidence>
<dbReference type="Pfam" id="PF00151">
    <property type="entry name" value="Lipase"/>
    <property type="match status" value="1"/>
</dbReference>
<sequence length="497" mass="55337">MFVLTAVVVCVLTVLHGVEPKALRDTLEQHRVETRSTKCYPRVGCFSGGAPFYSLERPLNLLPQSPDTIQTKYMLYTRESKTKEVVLDARHPDQHATVWTNYKSRPTKFLVHGFLDSVLVNPWLKELKNELLTYGDYNVIIVDWHHGNAPPYTQATGNTRLVGAQIADLIKTLKGDHEQSAADFHVIGHSLGAHIAGYAGERVPGMGRISGMDPAGPYFEDTDKVVRLDSTDATFVDIVHTDGDVILHLGFGLKQQIGHADYYPNLGHDQPGCQKDPISQIADNGVVQGTQEFVACNHLRSWKFYTESINSQCPFMGFPCASEDDFQAGRCHSCTNGTCGRMGFHADKVVPPKPTRYFLTTADHAPFCEYHMEVKVQLHSGGTHERGEMKAMLTGDKGSTGWITMNKDPIDYQPGAIYTYTLGVPSNIGHVTKVEFSWHHMSSVSNPFKWNILGLRHPVLVLDEVDIHEQELGDTVKFCVSGASVETDRRLVLNRNC</sequence>
<keyword evidence="9" id="KW-1185">Reference proteome</keyword>